<comment type="caution">
    <text evidence="1">The sequence shown here is derived from an EMBL/GenBank/DDBJ whole genome shotgun (WGS) entry which is preliminary data.</text>
</comment>
<name>A0A9P6X007_RHIOR</name>
<dbReference type="Proteomes" id="UP000716291">
    <property type="component" value="Unassembled WGS sequence"/>
</dbReference>
<reference evidence="1" key="1">
    <citation type="journal article" date="2020" name="Microb. Genom.">
        <title>Genetic diversity of clinical and environmental Mucorales isolates obtained from an investigation of mucormycosis cases among solid organ transplant recipients.</title>
        <authorList>
            <person name="Nguyen M.H."/>
            <person name="Kaul D."/>
            <person name="Muto C."/>
            <person name="Cheng S.J."/>
            <person name="Richter R.A."/>
            <person name="Bruno V.M."/>
            <person name="Liu G."/>
            <person name="Beyhan S."/>
            <person name="Sundermann A.J."/>
            <person name="Mounaud S."/>
            <person name="Pasculle A.W."/>
            <person name="Nierman W.C."/>
            <person name="Driscoll E."/>
            <person name="Cumbie R."/>
            <person name="Clancy C.J."/>
            <person name="Dupont C.L."/>
        </authorList>
    </citation>
    <scope>NUCLEOTIDE SEQUENCE</scope>
    <source>
        <strain evidence="1">GL11</strain>
    </source>
</reference>
<proteinExistence type="predicted"/>
<keyword evidence="2" id="KW-1185">Reference proteome</keyword>
<evidence type="ECO:0000313" key="1">
    <source>
        <dbReference type="EMBL" id="KAG1302367.1"/>
    </source>
</evidence>
<organism evidence="1 2">
    <name type="scientific">Rhizopus oryzae</name>
    <name type="common">Mucormycosis agent</name>
    <name type="synonym">Rhizopus arrhizus var. delemar</name>
    <dbReference type="NCBI Taxonomy" id="64495"/>
    <lineage>
        <taxon>Eukaryota</taxon>
        <taxon>Fungi</taxon>
        <taxon>Fungi incertae sedis</taxon>
        <taxon>Mucoromycota</taxon>
        <taxon>Mucoromycotina</taxon>
        <taxon>Mucoromycetes</taxon>
        <taxon>Mucorales</taxon>
        <taxon>Mucorineae</taxon>
        <taxon>Rhizopodaceae</taxon>
        <taxon>Rhizopus</taxon>
    </lineage>
</organism>
<accession>A0A9P6X007</accession>
<evidence type="ECO:0000313" key="2">
    <source>
        <dbReference type="Proteomes" id="UP000716291"/>
    </source>
</evidence>
<dbReference type="EMBL" id="JAANQT010002473">
    <property type="protein sequence ID" value="KAG1302367.1"/>
    <property type="molecule type" value="Genomic_DNA"/>
</dbReference>
<protein>
    <submittedName>
        <fullName evidence="1">Uncharacterized protein</fullName>
    </submittedName>
</protein>
<dbReference type="AlphaFoldDB" id="A0A9P6X007"/>
<dbReference type="OrthoDB" id="10300080at2759"/>
<sequence>MMNYLANFLANNKNFHPFSPEFHNSDIQEYKKVIREVPTAEDNEELAFDFLEAIFRAVHAFHTSRLEINEGESTFNSLFINLFLKVVADAVALEMVGSRSDFLPGEVNLKAMSKQLKELENSQGDRDRYMADGTMETFRSIKVFFIHAAKETLYLWSLRFEPEGPVYELWLEDMLLIKPDIEDKLEAMPAIINFFWNFEANITCTLILKKENAAALIKSRFEDVEFESLSLMVNASILKLTEEDKAGMSALGPFYSNPSSPN</sequence>
<gene>
    <name evidence="1" type="ORF">G6F64_010987</name>
</gene>